<dbReference type="Gene3D" id="3.40.50.360">
    <property type="match status" value="1"/>
</dbReference>
<sequence>MNQAVEIKKDIYWVGVNDRRTHIFENYWPLPKGVAYNSYLIIDEKVALIDTIERSKMEDYVENIEQLLNGRKVDYLIVNHMEPDHTGAIKALLCHYPDVTVIGNSKTFPMLKNFYGVYDNLLEVKEGDSLDLGKHKLNFYMAPMLHWPETMVTFESTEGILFSGDIFGAFGTLDGGVFDDEVDLDYLEEEISRYYSNIVGKYGQPAQQALKKLGGLPIRMICATHGPIRRSHIADIVAKYDKWSKYETDKGVVIAFSSMYGNTEKMADMIARFLTEKGIKKIRIHDTSKTHPSYMINDIFRYKGVILGSCAYNGGIFPTMETFLNELEHMGVKNHVVAFFGGKAWAGGAMPRFNQFAEKIKWEVVVPSVEACGAPKEEDFEQCRQIAYAMADKLNEIC</sequence>
<dbReference type="InterPro" id="IPR001279">
    <property type="entry name" value="Metallo-B-lactamas"/>
</dbReference>
<dbReference type="CDD" id="cd07709">
    <property type="entry name" value="flavodiiron_proteins_MBL-fold"/>
    <property type="match status" value="1"/>
</dbReference>
<dbReference type="InterPro" id="IPR045761">
    <property type="entry name" value="ODP_dom"/>
</dbReference>
<dbReference type="InterPro" id="IPR036866">
    <property type="entry name" value="RibonucZ/Hydroxyglut_hydro"/>
</dbReference>
<accession>A0A0C3RFF8</accession>
<evidence type="ECO:0000256" key="1">
    <source>
        <dbReference type="ARBA" id="ARBA00007121"/>
    </source>
</evidence>
<dbReference type="InterPro" id="IPR016440">
    <property type="entry name" value="Rubredoxin-O_OxRdtase"/>
</dbReference>
<evidence type="ECO:0000313" key="3">
    <source>
        <dbReference type="EMBL" id="KIO43969.1"/>
    </source>
</evidence>
<dbReference type="Pfam" id="PF00258">
    <property type="entry name" value="Flavodoxin_1"/>
    <property type="match status" value="1"/>
</dbReference>
<gene>
    <name evidence="3" type="ORF">BA92_11275</name>
</gene>
<protein>
    <submittedName>
        <fullName evidence="3">Flavodoxin</fullName>
    </submittedName>
</protein>
<dbReference type="RefSeq" id="WP_041505379.1">
    <property type="nucleotide sequence ID" value="NZ_JPIU01000040.1"/>
</dbReference>
<reference evidence="3 4" key="1">
    <citation type="submission" date="2014-07" db="EMBL/GenBank/DDBJ databases">
        <title>Porphyromonadaceae bacterium OUH 308042 = ATCC BAA-2681 = DSM 28342 draft genome.</title>
        <authorList>
            <person name="Sydenham T.V."/>
            <person name="Hasman H."/>
            <person name="Justensen U.S."/>
        </authorList>
    </citation>
    <scope>NUCLEOTIDE SEQUENCE [LARGE SCALE GENOMIC DNA]</scope>
    <source>
        <strain evidence="3 4">OUH 308042</strain>
    </source>
</reference>
<dbReference type="GO" id="GO:0010181">
    <property type="term" value="F:FMN binding"/>
    <property type="evidence" value="ECO:0007669"/>
    <property type="project" value="InterPro"/>
</dbReference>
<keyword evidence="4" id="KW-1185">Reference proteome</keyword>
<dbReference type="PROSITE" id="PS50902">
    <property type="entry name" value="FLAVODOXIN_LIKE"/>
    <property type="match status" value="1"/>
</dbReference>
<dbReference type="PIRSF" id="PIRSF005243">
    <property type="entry name" value="ROO"/>
    <property type="match status" value="1"/>
</dbReference>
<dbReference type="SUPFAM" id="SSF52218">
    <property type="entry name" value="Flavoproteins"/>
    <property type="match status" value="1"/>
</dbReference>
<dbReference type="InterPro" id="IPR029039">
    <property type="entry name" value="Flavoprotein-like_sf"/>
</dbReference>
<dbReference type="SMART" id="SM00849">
    <property type="entry name" value="Lactamase_B"/>
    <property type="match status" value="1"/>
</dbReference>
<dbReference type="Gene3D" id="3.60.15.10">
    <property type="entry name" value="Ribonuclease Z/Hydroxyacylglutathione hydrolase-like"/>
    <property type="match status" value="1"/>
</dbReference>
<comment type="similarity">
    <text evidence="1">In the N-terminal section; belongs to the zinc metallo-hydrolase group 3 family.</text>
</comment>
<dbReference type="EMBL" id="JPIU01000040">
    <property type="protein sequence ID" value="KIO43969.1"/>
    <property type="molecule type" value="Genomic_DNA"/>
</dbReference>
<dbReference type="Pfam" id="PF19583">
    <property type="entry name" value="ODP"/>
    <property type="match status" value="1"/>
</dbReference>
<dbReference type="GO" id="GO:0046872">
    <property type="term" value="F:metal ion binding"/>
    <property type="evidence" value="ECO:0007669"/>
    <property type="project" value="InterPro"/>
</dbReference>
<evidence type="ECO:0000313" key="4">
    <source>
        <dbReference type="Proteomes" id="UP000031980"/>
    </source>
</evidence>
<feature type="domain" description="Flavodoxin-like" evidence="2">
    <location>
        <begin position="252"/>
        <end position="391"/>
    </location>
</feature>
<dbReference type="Proteomes" id="UP000031980">
    <property type="component" value="Unassembled WGS sequence"/>
</dbReference>
<dbReference type="SUPFAM" id="SSF56281">
    <property type="entry name" value="Metallo-hydrolase/oxidoreductase"/>
    <property type="match status" value="1"/>
</dbReference>
<proteinExistence type="inferred from homology"/>
<dbReference type="PANTHER" id="PTHR43717:SF1">
    <property type="entry name" value="ANAEROBIC NITRIC OXIDE REDUCTASE FLAVORUBREDOXIN"/>
    <property type="match status" value="1"/>
</dbReference>
<name>A0A0C3RFF8_9PORP</name>
<dbReference type="GO" id="GO:0016491">
    <property type="term" value="F:oxidoreductase activity"/>
    <property type="evidence" value="ECO:0007669"/>
    <property type="project" value="InterPro"/>
</dbReference>
<dbReference type="GO" id="GO:0009055">
    <property type="term" value="F:electron transfer activity"/>
    <property type="evidence" value="ECO:0007669"/>
    <property type="project" value="InterPro"/>
</dbReference>
<dbReference type="AlphaFoldDB" id="A0A0C3RFF8"/>
<comment type="caution">
    <text evidence="3">The sequence shown here is derived from an EMBL/GenBank/DDBJ whole genome shotgun (WGS) entry which is preliminary data.</text>
</comment>
<organism evidence="3 4">
    <name type="scientific">Sanguibacteroides justesenii</name>
    <dbReference type="NCBI Taxonomy" id="1547597"/>
    <lineage>
        <taxon>Bacteria</taxon>
        <taxon>Pseudomonadati</taxon>
        <taxon>Bacteroidota</taxon>
        <taxon>Bacteroidia</taxon>
        <taxon>Bacteroidales</taxon>
        <taxon>Porphyromonadaceae</taxon>
        <taxon>Sanguibacteroides</taxon>
    </lineage>
</organism>
<evidence type="ECO:0000259" key="2">
    <source>
        <dbReference type="PROSITE" id="PS50902"/>
    </source>
</evidence>
<dbReference type="InterPro" id="IPR008254">
    <property type="entry name" value="Flavodoxin/NO_synth"/>
</dbReference>
<dbReference type="PANTHER" id="PTHR43717">
    <property type="entry name" value="ANAEROBIC NITRIC OXIDE REDUCTASE FLAVORUBREDOXIN"/>
    <property type="match status" value="1"/>
</dbReference>